<feature type="transmembrane region" description="Helical" evidence="5">
    <location>
        <begin position="288"/>
        <end position="305"/>
    </location>
</feature>
<dbReference type="HOGENOM" id="CLU_046685_2_1_12"/>
<dbReference type="InterPro" id="IPR011701">
    <property type="entry name" value="MFS"/>
</dbReference>
<dbReference type="GO" id="GO:0022857">
    <property type="term" value="F:transmembrane transporter activity"/>
    <property type="evidence" value="ECO:0007669"/>
    <property type="project" value="InterPro"/>
</dbReference>
<feature type="transmembrane region" description="Helical" evidence="5">
    <location>
        <begin position="73"/>
        <end position="94"/>
    </location>
</feature>
<dbReference type="STRING" id="158190.SpiGrapes_2292"/>
<feature type="transmembrane region" description="Helical" evidence="5">
    <location>
        <begin position="256"/>
        <end position="276"/>
    </location>
</feature>
<dbReference type="PROSITE" id="PS50850">
    <property type="entry name" value="MFS"/>
    <property type="match status" value="1"/>
</dbReference>
<dbReference type="InterPro" id="IPR005829">
    <property type="entry name" value="Sugar_transporter_CS"/>
</dbReference>
<keyword evidence="8" id="KW-1185">Reference proteome</keyword>
<proteinExistence type="predicted"/>
<dbReference type="InterPro" id="IPR036259">
    <property type="entry name" value="MFS_trans_sf"/>
</dbReference>
<evidence type="ECO:0000313" key="8">
    <source>
        <dbReference type="Proteomes" id="UP000005632"/>
    </source>
</evidence>
<reference evidence="7 8" key="1">
    <citation type="submission" date="2011-11" db="EMBL/GenBank/DDBJ databases">
        <title>Complete sequence of Spirochaeta sp. grapes.</title>
        <authorList>
            <consortium name="US DOE Joint Genome Institute"/>
            <person name="Lucas S."/>
            <person name="Han J."/>
            <person name="Lapidus A."/>
            <person name="Cheng J.-F."/>
            <person name="Goodwin L."/>
            <person name="Pitluck S."/>
            <person name="Peters L."/>
            <person name="Ovchinnikova G."/>
            <person name="Munk A.C."/>
            <person name="Detter J.C."/>
            <person name="Han C."/>
            <person name="Tapia R."/>
            <person name="Land M."/>
            <person name="Hauser L."/>
            <person name="Kyrpides N."/>
            <person name="Ivanova N."/>
            <person name="Pagani I."/>
            <person name="Ritalahtilisa K."/>
            <person name="Loeffler F."/>
            <person name="Woyke T."/>
        </authorList>
    </citation>
    <scope>NUCLEOTIDE SEQUENCE [LARGE SCALE GENOMIC DNA]</scope>
    <source>
        <strain evidence="8">ATCC BAA-1885 / DSM 22778 / Grapes</strain>
    </source>
</reference>
<dbReference type="KEGG" id="sgp:SpiGrapes_2292"/>
<dbReference type="PANTHER" id="PTHR23530:SF1">
    <property type="entry name" value="PERMEASE, MAJOR FACILITATOR SUPERFAMILY-RELATED"/>
    <property type="match status" value="1"/>
</dbReference>
<dbReference type="EMBL" id="CP003155">
    <property type="protein sequence ID" value="AEV30068.1"/>
    <property type="molecule type" value="Genomic_DNA"/>
</dbReference>
<gene>
    <name evidence="7" type="ordered locus">SpiGrapes_2292</name>
</gene>
<dbReference type="Gene3D" id="1.20.1250.20">
    <property type="entry name" value="MFS general substrate transporter like domains"/>
    <property type="match status" value="2"/>
</dbReference>
<dbReference type="SUPFAM" id="SSF103473">
    <property type="entry name" value="MFS general substrate transporter"/>
    <property type="match status" value="1"/>
</dbReference>
<keyword evidence="3 5" id="KW-1133">Transmembrane helix</keyword>
<dbReference type="Pfam" id="PF07690">
    <property type="entry name" value="MFS_1"/>
    <property type="match status" value="1"/>
</dbReference>
<dbReference type="PROSITE" id="PS00216">
    <property type="entry name" value="SUGAR_TRANSPORT_1"/>
    <property type="match status" value="1"/>
</dbReference>
<feature type="transmembrane region" description="Helical" evidence="5">
    <location>
        <begin position="162"/>
        <end position="182"/>
    </location>
</feature>
<dbReference type="OrthoDB" id="9816124at2"/>
<evidence type="ECO:0000313" key="7">
    <source>
        <dbReference type="EMBL" id="AEV30068.1"/>
    </source>
</evidence>
<feature type="transmembrane region" description="Helical" evidence="5">
    <location>
        <begin position="311"/>
        <end position="331"/>
    </location>
</feature>
<evidence type="ECO:0000256" key="4">
    <source>
        <dbReference type="ARBA" id="ARBA00023136"/>
    </source>
</evidence>
<evidence type="ECO:0000259" key="6">
    <source>
        <dbReference type="PROSITE" id="PS50850"/>
    </source>
</evidence>
<evidence type="ECO:0000256" key="3">
    <source>
        <dbReference type="ARBA" id="ARBA00022989"/>
    </source>
</evidence>
<dbReference type="AlphaFoldDB" id="G8QSD8"/>
<keyword evidence="4 5" id="KW-0472">Membrane</keyword>
<feature type="domain" description="Major facilitator superfamily (MFS) profile" evidence="6">
    <location>
        <begin position="1"/>
        <end position="397"/>
    </location>
</feature>
<feature type="transmembrane region" description="Helical" evidence="5">
    <location>
        <begin position="371"/>
        <end position="392"/>
    </location>
</feature>
<evidence type="ECO:0000256" key="2">
    <source>
        <dbReference type="ARBA" id="ARBA00022692"/>
    </source>
</evidence>
<organism evidence="7 8">
    <name type="scientific">Sphaerochaeta pleomorpha (strain ATCC BAA-1885 / DSM 22778 / Grapes)</name>
    <dbReference type="NCBI Taxonomy" id="158190"/>
    <lineage>
        <taxon>Bacteria</taxon>
        <taxon>Pseudomonadati</taxon>
        <taxon>Spirochaetota</taxon>
        <taxon>Spirochaetia</taxon>
        <taxon>Spirochaetales</taxon>
        <taxon>Sphaerochaetaceae</taxon>
        <taxon>Sphaerochaeta</taxon>
    </lineage>
</organism>
<dbReference type="InterPro" id="IPR020846">
    <property type="entry name" value="MFS_dom"/>
</dbReference>
<keyword evidence="2 5" id="KW-0812">Transmembrane</keyword>
<dbReference type="Proteomes" id="UP000005632">
    <property type="component" value="Chromosome"/>
</dbReference>
<dbReference type="PANTHER" id="PTHR23530">
    <property type="entry name" value="TRANSPORT PROTEIN-RELATED"/>
    <property type="match status" value="1"/>
</dbReference>
<feature type="transmembrane region" description="Helical" evidence="5">
    <location>
        <begin position="223"/>
        <end position="244"/>
    </location>
</feature>
<dbReference type="GO" id="GO:0016020">
    <property type="term" value="C:membrane"/>
    <property type="evidence" value="ECO:0007669"/>
    <property type="project" value="UniProtKB-SubCell"/>
</dbReference>
<accession>G8QSD8</accession>
<evidence type="ECO:0000256" key="5">
    <source>
        <dbReference type="SAM" id="Phobius"/>
    </source>
</evidence>
<dbReference type="RefSeq" id="WP_014270909.1">
    <property type="nucleotide sequence ID" value="NC_016633.1"/>
</dbReference>
<sequence length="406" mass="44937">MNRYGRNIGLNYLFTALSTLNLTHGIWMIYLALKGFSLVELGILEGIYHVTSFLMEVPTGVIADLWGRKLSRILGRIAAVLSVAIMFFSSGFLLQALGFILTALGNNLESGAGDALVYDSLLLDEKQDIYIQVAGKQELCYQIAAIASFLLGGYLAVHSYKWVFSLTMGFYVLGACLALLFIEPEIERVTTKNLEASLSKKIGLSMQSQMKESFLLLKSRKRIAFFIVFSESLFCFLTVLFFYLQNFWVSGGKTEFQIGIVFAANALVAGLTALFAGKIERKIGERGVLTSMPLLLIICLWGVALGTYQEFFYVLTGCIEGILIASIGTYLNRLIPSAQRATILSLQSMAFSFFMILIFPIAGAIGDHWSLQLAFLLMAILATLLCVAYLWAFKPYTIQKQGIALE</sequence>
<dbReference type="eggNOG" id="COG2814">
    <property type="taxonomic scope" value="Bacteria"/>
</dbReference>
<protein>
    <submittedName>
        <fullName evidence="7">Major facilitator superfamily permease</fullName>
    </submittedName>
</protein>
<name>G8QSD8_SPHPG</name>
<dbReference type="InterPro" id="IPR053160">
    <property type="entry name" value="MFS_DHA3_Transporter"/>
</dbReference>
<evidence type="ECO:0000256" key="1">
    <source>
        <dbReference type="ARBA" id="ARBA00004141"/>
    </source>
</evidence>
<feature type="transmembrane region" description="Helical" evidence="5">
    <location>
        <begin position="12"/>
        <end position="33"/>
    </location>
</feature>
<comment type="subcellular location">
    <subcellularLocation>
        <location evidence="1">Membrane</location>
        <topology evidence="1">Multi-pass membrane protein</topology>
    </subcellularLocation>
</comment>
<feature type="transmembrane region" description="Helical" evidence="5">
    <location>
        <begin position="343"/>
        <end position="365"/>
    </location>
</feature>